<evidence type="ECO:0000313" key="10">
    <source>
        <dbReference type="Proteomes" id="UP001302367"/>
    </source>
</evidence>
<name>A0A2G5I4V9_CERBT</name>
<dbReference type="Proteomes" id="UP000230605">
    <property type="component" value="Chromosome 3"/>
</dbReference>
<protein>
    <recommendedName>
        <fullName evidence="6">MARVEL domain-containing protein</fullName>
    </recommendedName>
</protein>
<feature type="transmembrane region" description="Helical" evidence="5">
    <location>
        <begin position="12"/>
        <end position="30"/>
    </location>
</feature>
<feature type="transmembrane region" description="Helical" evidence="5">
    <location>
        <begin position="50"/>
        <end position="70"/>
    </location>
</feature>
<proteinExistence type="predicted"/>
<keyword evidence="10" id="KW-1185">Reference proteome</keyword>
<evidence type="ECO:0000313" key="7">
    <source>
        <dbReference type="EMBL" id="PIA99781.1"/>
    </source>
</evidence>
<evidence type="ECO:0000259" key="6">
    <source>
        <dbReference type="Pfam" id="PF01284"/>
    </source>
</evidence>
<dbReference type="EMBL" id="LKMD01000101">
    <property type="protein sequence ID" value="PIA99781.1"/>
    <property type="molecule type" value="Genomic_DNA"/>
</dbReference>
<dbReference type="OrthoDB" id="2117453at2759"/>
<feature type="transmembrane region" description="Helical" evidence="5">
    <location>
        <begin position="82"/>
        <end position="104"/>
    </location>
</feature>
<evidence type="ECO:0000313" key="8">
    <source>
        <dbReference type="EMBL" id="WPA99953.1"/>
    </source>
</evidence>
<comment type="subcellular location">
    <subcellularLocation>
        <location evidence="1">Membrane</location>
        <topology evidence="1">Multi-pass membrane protein</topology>
    </subcellularLocation>
</comment>
<gene>
    <name evidence="7" type="ORF">CB0940_02804</name>
    <name evidence="8" type="ORF">RHO25_004573</name>
</gene>
<evidence type="ECO:0000256" key="3">
    <source>
        <dbReference type="ARBA" id="ARBA00022989"/>
    </source>
</evidence>
<keyword evidence="4 5" id="KW-0472">Membrane</keyword>
<dbReference type="AlphaFoldDB" id="A0A2G5I4V9"/>
<dbReference type="Proteomes" id="UP001302367">
    <property type="component" value="Chromosome 3"/>
</dbReference>
<evidence type="ECO:0000256" key="5">
    <source>
        <dbReference type="SAM" id="Phobius"/>
    </source>
</evidence>
<sequence length="165" mass="18190">MAIYENRTVILGVRIAQAVFALIVLGLTAYVADWWRSWWNGYGSPSEVNFLIFTSVWTFLALIYLILVPWRFANSVLHHKFAILGVEAVTMIFWFAGFIALSVFMTGRDCNGTVCGSARAACAFGAFSWLLWAATTALATMHVLRNRGTALTSKGDANIQVSEGV</sequence>
<feature type="domain" description="MARVEL" evidence="6">
    <location>
        <begin position="9"/>
        <end position="138"/>
    </location>
</feature>
<dbReference type="Pfam" id="PF01284">
    <property type="entry name" value="MARVEL"/>
    <property type="match status" value="1"/>
</dbReference>
<organism evidence="7 9">
    <name type="scientific">Cercospora beticola</name>
    <name type="common">Sugarbeet leaf spot fungus</name>
    <dbReference type="NCBI Taxonomy" id="122368"/>
    <lineage>
        <taxon>Eukaryota</taxon>
        <taxon>Fungi</taxon>
        <taxon>Dikarya</taxon>
        <taxon>Ascomycota</taxon>
        <taxon>Pezizomycotina</taxon>
        <taxon>Dothideomycetes</taxon>
        <taxon>Dothideomycetidae</taxon>
        <taxon>Mycosphaerellales</taxon>
        <taxon>Mycosphaerellaceae</taxon>
        <taxon>Cercospora</taxon>
    </lineage>
</organism>
<evidence type="ECO:0000313" key="9">
    <source>
        <dbReference type="Proteomes" id="UP000230605"/>
    </source>
</evidence>
<reference evidence="8 10" key="2">
    <citation type="submission" date="2023-09" db="EMBL/GenBank/DDBJ databases">
        <title>Complete-Gapless Cercospora beticola genome.</title>
        <authorList>
            <person name="Wyatt N.A."/>
            <person name="Spanner R.E."/>
            <person name="Bolton M.D."/>
        </authorList>
    </citation>
    <scope>NUCLEOTIDE SEQUENCE [LARGE SCALE GENOMIC DNA]</scope>
    <source>
        <strain evidence="8">Cb09-40</strain>
    </source>
</reference>
<dbReference type="GO" id="GO:0016020">
    <property type="term" value="C:membrane"/>
    <property type="evidence" value="ECO:0007669"/>
    <property type="project" value="UniProtKB-SubCell"/>
</dbReference>
<dbReference type="InterPro" id="IPR008253">
    <property type="entry name" value="Marvel"/>
</dbReference>
<reference evidence="7 9" key="1">
    <citation type="submission" date="2015-10" db="EMBL/GenBank/DDBJ databases">
        <title>The cercosporin biosynthetic gene cluster was horizontally transferred to several fungal lineages and shown to be expanded in Cercospora beticola based on microsynteny with recipient genomes.</title>
        <authorList>
            <person name="De Jonge R."/>
            <person name="Ebert M.K."/>
            <person name="Suttle J.C."/>
            <person name="Jurick Ii W.M."/>
            <person name="Secor G.A."/>
            <person name="Thomma B.P."/>
            <person name="Van De Peer Y."/>
            <person name="Bolton M.D."/>
        </authorList>
    </citation>
    <scope>NUCLEOTIDE SEQUENCE [LARGE SCALE GENOMIC DNA]</scope>
    <source>
        <strain evidence="7 9">09-40</strain>
    </source>
</reference>
<dbReference type="PANTHER" id="PTHR37451">
    <property type="entry name" value="MARVEL DOMAIN"/>
    <property type="match status" value="1"/>
</dbReference>
<feature type="transmembrane region" description="Helical" evidence="5">
    <location>
        <begin position="124"/>
        <end position="144"/>
    </location>
</feature>
<keyword evidence="3 5" id="KW-1133">Transmembrane helix</keyword>
<accession>A0A2G5I4V9</accession>
<dbReference type="PANTHER" id="PTHR37451:SF1">
    <property type="entry name" value="MARVEL DOMAIN-CONTAINING PROTEIN"/>
    <property type="match status" value="1"/>
</dbReference>
<dbReference type="EMBL" id="CP134186">
    <property type="protein sequence ID" value="WPA99953.1"/>
    <property type="molecule type" value="Genomic_DNA"/>
</dbReference>
<evidence type="ECO:0000256" key="1">
    <source>
        <dbReference type="ARBA" id="ARBA00004141"/>
    </source>
</evidence>
<evidence type="ECO:0000256" key="4">
    <source>
        <dbReference type="ARBA" id="ARBA00023136"/>
    </source>
</evidence>
<keyword evidence="2 5" id="KW-0812">Transmembrane</keyword>
<evidence type="ECO:0000256" key="2">
    <source>
        <dbReference type="ARBA" id="ARBA00022692"/>
    </source>
</evidence>